<dbReference type="SUPFAM" id="SSF53098">
    <property type="entry name" value="Ribonuclease H-like"/>
    <property type="match status" value="1"/>
</dbReference>
<dbReference type="InterPro" id="IPR012337">
    <property type="entry name" value="RNaseH-like_sf"/>
</dbReference>
<feature type="domain" description="Reverse transcriptase Ty1/copia-type" evidence="1">
    <location>
        <begin position="72"/>
        <end position="275"/>
    </location>
</feature>
<dbReference type="InterPro" id="IPR043502">
    <property type="entry name" value="DNA/RNA_pol_sf"/>
</dbReference>
<keyword evidence="3" id="KW-1185">Reference proteome</keyword>
<dbReference type="InterPro" id="IPR036397">
    <property type="entry name" value="RNaseH_sf"/>
</dbReference>
<protein>
    <submittedName>
        <fullName evidence="2">Copia protein</fullName>
    </submittedName>
</protein>
<dbReference type="InterPro" id="IPR013103">
    <property type="entry name" value="RVT_2"/>
</dbReference>
<evidence type="ECO:0000259" key="1">
    <source>
        <dbReference type="Pfam" id="PF07727"/>
    </source>
</evidence>
<gene>
    <name evidence="2" type="ORF">FVE85_3549</name>
</gene>
<evidence type="ECO:0000313" key="2">
    <source>
        <dbReference type="EMBL" id="KAA8492111.1"/>
    </source>
</evidence>
<proteinExistence type="predicted"/>
<reference evidence="3" key="1">
    <citation type="journal article" date="2019" name="Nat. Commun.">
        <title>Expansion of phycobilisome linker gene families in mesophilic red algae.</title>
        <authorList>
            <person name="Lee J."/>
            <person name="Kim D."/>
            <person name="Bhattacharya D."/>
            <person name="Yoon H.S."/>
        </authorList>
    </citation>
    <scope>NUCLEOTIDE SEQUENCE [LARGE SCALE GENOMIC DNA]</scope>
    <source>
        <strain evidence="3">CCMP 1328</strain>
    </source>
</reference>
<accession>A0A5J4YKV7</accession>
<dbReference type="EMBL" id="VRMN01000010">
    <property type="protein sequence ID" value="KAA8492111.1"/>
    <property type="molecule type" value="Genomic_DNA"/>
</dbReference>
<name>A0A5J4YKV7_PORPP</name>
<dbReference type="Pfam" id="PF07727">
    <property type="entry name" value="RVT_2"/>
    <property type="match status" value="1"/>
</dbReference>
<organism evidence="2 3">
    <name type="scientific">Porphyridium purpureum</name>
    <name type="common">Red alga</name>
    <name type="synonym">Porphyridium cruentum</name>
    <dbReference type="NCBI Taxonomy" id="35688"/>
    <lineage>
        <taxon>Eukaryota</taxon>
        <taxon>Rhodophyta</taxon>
        <taxon>Bangiophyceae</taxon>
        <taxon>Porphyridiales</taxon>
        <taxon>Porphyridiaceae</taxon>
        <taxon>Porphyridium</taxon>
    </lineage>
</organism>
<dbReference type="AlphaFoldDB" id="A0A5J4YKV7"/>
<dbReference type="SUPFAM" id="SSF56672">
    <property type="entry name" value="DNA/RNA polymerases"/>
    <property type="match status" value="1"/>
</dbReference>
<dbReference type="OMA" id="ATHECAI"/>
<evidence type="ECO:0000313" key="3">
    <source>
        <dbReference type="Proteomes" id="UP000324585"/>
    </source>
</evidence>
<sequence>MYANAFLRSPRGQKRPGSPPYTVNGIFSYYSAINSGIEPSIFQRALDAEIENWRDGRYTEVSHDLVFPRSNIIGSHIVFKLKFETQQTLKLKARLVLWGHLDKDKAWLISDTPTLPIAAVRLVFLTAATHECAICKVDVIGAYLQSGPIDRDVYVRPPPAIEQASILWKLNAKAYGLIDAGRQWLLTSDKALTELGLQQSKLYPQLFYNTSLLVCKFVDDIILCGPDIHVNSFVQEFNSRFTLGSVETNNFLYLGTSVSRDSSGISVSMKDYAEHLSPIKIRGQTPEQIQKHVRALAGSLNRLGHSTSPVAAFMASYLQQLLPTGLDVKLLRICNGVLKELHRSSHQITYKADFAFNEKCTIAVFSDAGYPHGKNVAYAQQSYVLGLLDVTNHFAPIAWNSSKQKRVTYDTFHAELTAIVSALEHEKLFQASILEVFGKKLSINILFDSKGVNEHLATSNSPKHAYIVKFLACLREAQDVDGFKFIWCEGTNNLADAATKRGAIKTTKLVNDAFNGNVLSTQNAGGVIKRKHCTLLMQPGLLQVGASLGALRRMPDLWKPMSAMRRSHVRVQMLHAQRRGNHENKKNIKTLDRISLQHIYTCSQRVELSFT</sequence>
<dbReference type="GO" id="GO:0003676">
    <property type="term" value="F:nucleic acid binding"/>
    <property type="evidence" value="ECO:0007669"/>
    <property type="project" value="InterPro"/>
</dbReference>
<comment type="caution">
    <text evidence="2">The sequence shown here is derived from an EMBL/GenBank/DDBJ whole genome shotgun (WGS) entry which is preliminary data.</text>
</comment>
<dbReference type="Gene3D" id="3.30.420.10">
    <property type="entry name" value="Ribonuclease H-like superfamily/Ribonuclease H"/>
    <property type="match status" value="1"/>
</dbReference>
<dbReference type="OrthoDB" id="413361at2759"/>
<dbReference type="Proteomes" id="UP000324585">
    <property type="component" value="Unassembled WGS sequence"/>
</dbReference>